<keyword evidence="3" id="KW-1185">Reference proteome</keyword>
<dbReference type="EMBL" id="FN668661">
    <property type="protein sequence ID" value="CBK23561.2"/>
    <property type="molecule type" value="Genomic_DNA"/>
</dbReference>
<dbReference type="RefSeq" id="XP_012897609.1">
    <property type="nucleotide sequence ID" value="XM_013042155.1"/>
</dbReference>
<feature type="region of interest" description="Disordered" evidence="1">
    <location>
        <begin position="64"/>
        <end position="137"/>
    </location>
</feature>
<proteinExistence type="predicted"/>
<evidence type="ECO:0000313" key="3">
    <source>
        <dbReference type="Proteomes" id="UP000008312"/>
    </source>
</evidence>
<evidence type="ECO:0000313" key="2">
    <source>
        <dbReference type="EMBL" id="CBK23561.2"/>
    </source>
</evidence>
<feature type="compositionally biased region" description="Polar residues" evidence="1">
    <location>
        <begin position="69"/>
        <end position="83"/>
    </location>
</feature>
<feature type="region of interest" description="Disordered" evidence="1">
    <location>
        <begin position="1"/>
        <end position="23"/>
    </location>
</feature>
<dbReference type="GeneID" id="24920517"/>
<evidence type="ECO:0000256" key="1">
    <source>
        <dbReference type="SAM" id="MobiDB-lite"/>
    </source>
</evidence>
<sequence length="137" mass="14073">MKGIKNHCGSSGSDGGMRKGSRRSDCLASRSSRCNACECSTSAPSPTSCTSSCVTTSRSTAHAACAPRPSQNRFTAGGSSNPCTTSSTAGNSSPGSSCRATRHPARQTSPRCSSVRGRTAVRRRTATAWASANPRGR</sequence>
<dbReference type="AlphaFoldDB" id="D8M5W2"/>
<organism evidence="2">
    <name type="scientific">Blastocystis hominis</name>
    <dbReference type="NCBI Taxonomy" id="12968"/>
    <lineage>
        <taxon>Eukaryota</taxon>
        <taxon>Sar</taxon>
        <taxon>Stramenopiles</taxon>
        <taxon>Bigyra</taxon>
        <taxon>Opalozoa</taxon>
        <taxon>Opalinata</taxon>
        <taxon>Blastocystidae</taxon>
        <taxon>Blastocystis</taxon>
    </lineage>
</organism>
<feature type="compositionally biased region" description="Low complexity" evidence="1">
    <location>
        <begin position="126"/>
        <end position="137"/>
    </location>
</feature>
<name>D8M5W2_BLAHO</name>
<accession>D8M5W2</accession>
<reference evidence="2" key="1">
    <citation type="submission" date="2010-02" db="EMBL/GenBank/DDBJ databases">
        <title>Sequencing and annotation of the Blastocystis hominis genome.</title>
        <authorList>
            <person name="Wincker P."/>
        </authorList>
    </citation>
    <scope>NUCLEOTIDE SEQUENCE</scope>
    <source>
        <strain evidence="2">Singapore isolate B</strain>
    </source>
</reference>
<dbReference type="Proteomes" id="UP000008312">
    <property type="component" value="Unassembled WGS sequence"/>
</dbReference>
<dbReference type="InParanoid" id="D8M5W2"/>
<feature type="compositionally biased region" description="Low complexity" evidence="1">
    <location>
        <begin position="84"/>
        <end position="97"/>
    </location>
</feature>
<protein>
    <submittedName>
        <fullName evidence="2">Uncharacterized protein</fullName>
    </submittedName>
</protein>
<gene>
    <name evidence="2" type="ORF">GSBLH_T00003416001</name>
</gene>